<keyword evidence="3" id="KW-1185">Reference proteome</keyword>
<accession>A0ABR1AKB3</accession>
<name>A0ABR1AKB3_POLSC</name>
<evidence type="ECO:0000313" key="3">
    <source>
        <dbReference type="Proteomes" id="UP001359485"/>
    </source>
</evidence>
<comment type="caution">
    <text evidence="2">The sequence shown here is derived from an EMBL/GenBank/DDBJ whole genome shotgun (WGS) entry which is preliminary data.</text>
</comment>
<feature type="region of interest" description="Disordered" evidence="1">
    <location>
        <begin position="1"/>
        <end position="34"/>
    </location>
</feature>
<dbReference type="Proteomes" id="UP001359485">
    <property type="component" value="Unassembled WGS sequence"/>
</dbReference>
<reference evidence="2 3" key="1">
    <citation type="submission" date="2023-09" db="EMBL/GenBank/DDBJ databases">
        <title>Genomes of two closely related lineages of the louse Polyplax serrata with different host specificities.</title>
        <authorList>
            <person name="Martinu J."/>
            <person name="Tarabai H."/>
            <person name="Stefka J."/>
            <person name="Hypsa V."/>
        </authorList>
    </citation>
    <scope>NUCLEOTIDE SEQUENCE [LARGE SCALE GENOMIC DNA]</scope>
    <source>
        <strain evidence="2">98ZLc_SE</strain>
    </source>
</reference>
<gene>
    <name evidence="2" type="ORF">RUM44_006678</name>
</gene>
<evidence type="ECO:0000256" key="1">
    <source>
        <dbReference type="SAM" id="MobiDB-lite"/>
    </source>
</evidence>
<proteinExistence type="predicted"/>
<sequence length="118" mass="12965">MGRGHKSNNVNSSSPSHPENIGGQVGLDAAEVEPNKKRISHEIQVVPGVSSHPFIEHASWRWDAQVYTGFYDSQPLIESPLLKNREPYLSDGRNTATSISTAEWKKVHSCTTPEVVGT</sequence>
<evidence type="ECO:0000313" key="2">
    <source>
        <dbReference type="EMBL" id="KAK6620277.1"/>
    </source>
</evidence>
<dbReference type="EMBL" id="JAWJWF010000048">
    <property type="protein sequence ID" value="KAK6620277.1"/>
    <property type="molecule type" value="Genomic_DNA"/>
</dbReference>
<protein>
    <submittedName>
        <fullName evidence="2">Uncharacterized protein</fullName>
    </submittedName>
</protein>
<organism evidence="2 3">
    <name type="scientific">Polyplax serrata</name>
    <name type="common">Common mouse louse</name>
    <dbReference type="NCBI Taxonomy" id="468196"/>
    <lineage>
        <taxon>Eukaryota</taxon>
        <taxon>Metazoa</taxon>
        <taxon>Ecdysozoa</taxon>
        <taxon>Arthropoda</taxon>
        <taxon>Hexapoda</taxon>
        <taxon>Insecta</taxon>
        <taxon>Pterygota</taxon>
        <taxon>Neoptera</taxon>
        <taxon>Paraneoptera</taxon>
        <taxon>Psocodea</taxon>
        <taxon>Troctomorpha</taxon>
        <taxon>Phthiraptera</taxon>
        <taxon>Anoplura</taxon>
        <taxon>Polyplacidae</taxon>
        <taxon>Polyplax</taxon>
    </lineage>
</organism>
<feature type="compositionally biased region" description="Low complexity" evidence="1">
    <location>
        <begin position="7"/>
        <end position="16"/>
    </location>
</feature>